<feature type="domain" description="Shavenoid isoform B-like N-terminal" evidence="4">
    <location>
        <begin position="27"/>
        <end position="95"/>
    </location>
</feature>
<protein>
    <recommendedName>
        <fullName evidence="4">Shavenoid isoform B-like N-terminal domain-containing protein</fullName>
    </recommendedName>
</protein>
<feature type="compositionally biased region" description="Basic and acidic residues" evidence="1">
    <location>
        <begin position="693"/>
        <end position="705"/>
    </location>
</feature>
<keyword evidence="2" id="KW-0812">Transmembrane</keyword>
<keyword evidence="6" id="KW-1185">Reference proteome</keyword>
<feature type="compositionally biased region" description="Polar residues" evidence="1">
    <location>
        <begin position="707"/>
        <end position="719"/>
    </location>
</feature>
<accession>A0A8J2WKT5</accession>
<evidence type="ECO:0000259" key="4">
    <source>
        <dbReference type="Pfam" id="PF23328"/>
    </source>
</evidence>
<dbReference type="Proteomes" id="UP000789390">
    <property type="component" value="Unassembled WGS sequence"/>
</dbReference>
<feature type="region of interest" description="Disordered" evidence="1">
    <location>
        <begin position="490"/>
        <end position="538"/>
    </location>
</feature>
<feature type="region of interest" description="Disordered" evidence="1">
    <location>
        <begin position="315"/>
        <end position="370"/>
    </location>
</feature>
<name>A0A8J2WKT5_9CRUS</name>
<feature type="compositionally biased region" description="Basic residues" evidence="1">
    <location>
        <begin position="670"/>
        <end position="692"/>
    </location>
</feature>
<keyword evidence="3" id="KW-0732">Signal</keyword>
<proteinExistence type="predicted"/>
<dbReference type="Pfam" id="PF23328">
    <property type="entry name" value="Sha_B_N"/>
    <property type="match status" value="1"/>
</dbReference>
<feature type="region of interest" description="Disordered" evidence="1">
    <location>
        <begin position="830"/>
        <end position="861"/>
    </location>
</feature>
<feature type="compositionally biased region" description="Polar residues" evidence="1">
    <location>
        <begin position="1255"/>
        <end position="1282"/>
    </location>
</feature>
<feature type="region of interest" description="Disordered" evidence="1">
    <location>
        <begin position="1245"/>
        <end position="1295"/>
    </location>
</feature>
<keyword evidence="2" id="KW-0472">Membrane</keyword>
<feature type="region of interest" description="Disordered" evidence="1">
    <location>
        <begin position="603"/>
        <end position="719"/>
    </location>
</feature>
<comment type="caution">
    <text evidence="5">The sequence shown here is derived from an EMBL/GenBank/DDBJ whole genome shotgun (WGS) entry which is preliminary data.</text>
</comment>
<reference evidence="5" key="1">
    <citation type="submission" date="2021-11" db="EMBL/GenBank/DDBJ databases">
        <authorList>
            <person name="Schell T."/>
        </authorList>
    </citation>
    <scope>NUCLEOTIDE SEQUENCE</scope>
    <source>
        <strain evidence="5">M5</strain>
    </source>
</reference>
<feature type="compositionally biased region" description="Basic and acidic residues" evidence="1">
    <location>
        <begin position="648"/>
        <end position="659"/>
    </location>
</feature>
<feature type="transmembrane region" description="Helical" evidence="2">
    <location>
        <begin position="257"/>
        <end position="281"/>
    </location>
</feature>
<evidence type="ECO:0000313" key="5">
    <source>
        <dbReference type="EMBL" id="CAH0108450.1"/>
    </source>
</evidence>
<feature type="region of interest" description="Disordered" evidence="1">
    <location>
        <begin position="886"/>
        <end position="905"/>
    </location>
</feature>
<keyword evidence="2" id="KW-1133">Transmembrane helix</keyword>
<feature type="chain" id="PRO_5035323277" description="Shavenoid isoform B-like N-terminal domain-containing protein" evidence="3">
    <location>
        <begin position="20"/>
        <end position="1310"/>
    </location>
</feature>
<gene>
    <name evidence="5" type="ORF">DGAL_LOCUS11838</name>
</gene>
<feature type="signal peptide" evidence="3">
    <location>
        <begin position="1"/>
        <end position="19"/>
    </location>
</feature>
<sequence>MHSTGFGLGLLAFFQIAFAMTTAGPSTINRHSQGDIFSHQGASGECNAAACLSALGQRNNGSLSAARLGRHCQCQCPMDRPIYREDLKQCVSTIDECALADYVSGIQSEKVPFVFLPIQGQLINPNAEIALSDVRAEGQVVVSPVCVVSKSHFLTRSGWMATDNSSSGIPTDRELPFALARESGRTHLQWLGEPRLRSLMEGRIVLVKLLCKDTANARIGVFSPCIAFRVAGSPGLVESIRGPGGGDEKSGLRHADYLAIGISSALLGMLYVAGLVGFICYRRRKRQLENVHIKLAAQPSTPVQELGIMRLNPLLQSNRNSGRPSSTSDLSKNVRSHHRSSNNMESSRPDGNRRNRPTNTPGNIHPTMNNYRYSSSQSEDCFRDSSVDASGHDASYYYRRDSPMMTTDANRRLYFSPAYFDLELLKQSPPPAALEFLTRIRGMIDVAKDKMSSKRFMPSLIDIPEELSHYSGYGSNQGLSHYAEELRRSGSFNNRPPFTTIDEGDSLRNSYGTLKRPTKKYDSLQRNSLSRKATTSDNAATDAAAILSENKDEIYHPMELRTNFLQKSPLPGRKSVGLSSNETTMNLVSIYTNPSIEEIYRSLDRSQPPRLSKGSAESGAESDAVSDLVSEAESKMPKITGPGMNRKTYFEPDSLDRKPAPNYGGSNHNNNHKNISRPHLYQKKPPRWTKRAQHSDTNDEMREADENSSSAAGYTSSTCTSMKSLSRVLPAQEAMEVGNQLFNMDTGAPTLPRLIKPTITQPNRGANIYETIGRNQDGADGIFVNKEFRKPPPEVIYSSSNTSSSSSKITIVEDCLKNKLTIQVDDIRGTKDEETFEPDTLDRRNDSQSAPPFRRQESFIADSLERPIHPVKSTINKFINNAAGNGGAPVSPSSSSSGLGSSGESLANKEDWIKKEELPPPGSVVSLRQIYTARTHQPKPETWTTATLEATKKPPSRIVSASNTQILLRLAGNDESRIYGGHQSLPSEPISPPPLPIKAIASPLSAPVIPRDLKPATGVHQHPTKTMTKQPPPYSSRGVQTESIPPPTLPPKNGKGGSSGKADADTATSAKKSLGDDDSKIYSGHFIMSHPSPNGSIKLPNVLERIAQIEREESRTSGASKGMEIALSLKARMGHLEGSLKDHKKTLSIKKTWRKLLDKVEDSFSETESAGSTLRRPPSSASKLLKKSLPPPPPSDDENETDDESQSSLGSDGTGRDRYSINDGMSVTVDQATDGIKLKSFYTFGEDGHKPSPVQPISTSTIKSNSSAVQSRRSGTNGSVGSNLGRKLRTNDSYDSGLYSSNYSTYIGDY</sequence>
<evidence type="ECO:0000256" key="1">
    <source>
        <dbReference type="SAM" id="MobiDB-lite"/>
    </source>
</evidence>
<dbReference type="GO" id="GO:0005938">
    <property type="term" value="C:cell cortex"/>
    <property type="evidence" value="ECO:0007669"/>
    <property type="project" value="TreeGrafter"/>
</dbReference>
<evidence type="ECO:0000256" key="2">
    <source>
        <dbReference type="SAM" id="Phobius"/>
    </source>
</evidence>
<evidence type="ECO:0000256" key="3">
    <source>
        <dbReference type="SAM" id="SignalP"/>
    </source>
</evidence>
<organism evidence="5 6">
    <name type="scientific">Daphnia galeata</name>
    <dbReference type="NCBI Taxonomy" id="27404"/>
    <lineage>
        <taxon>Eukaryota</taxon>
        <taxon>Metazoa</taxon>
        <taxon>Ecdysozoa</taxon>
        <taxon>Arthropoda</taxon>
        <taxon>Crustacea</taxon>
        <taxon>Branchiopoda</taxon>
        <taxon>Diplostraca</taxon>
        <taxon>Cladocera</taxon>
        <taxon>Anomopoda</taxon>
        <taxon>Daphniidae</taxon>
        <taxon>Daphnia</taxon>
    </lineage>
</organism>
<dbReference type="PANTHER" id="PTHR39387:SF1">
    <property type="entry name" value="SHAVENOID, ISOFORM B"/>
    <property type="match status" value="1"/>
</dbReference>
<evidence type="ECO:0000313" key="6">
    <source>
        <dbReference type="Proteomes" id="UP000789390"/>
    </source>
</evidence>
<dbReference type="OrthoDB" id="6346242at2759"/>
<dbReference type="PANTHER" id="PTHR39387">
    <property type="entry name" value="SHAVENOID, ISOFORM B"/>
    <property type="match status" value="1"/>
</dbReference>
<dbReference type="EMBL" id="CAKKLH010000284">
    <property type="protein sequence ID" value="CAH0108450.1"/>
    <property type="molecule type" value="Genomic_DNA"/>
</dbReference>
<feature type="compositionally biased region" description="Acidic residues" evidence="1">
    <location>
        <begin position="1195"/>
        <end position="1205"/>
    </location>
</feature>
<feature type="compositionally biased region" description="Polar residues" evidence="1">
    <location>
        <begin position="315"/>
        <end position="333"/>
    </location>
</feature>
<feature type="region of interest" description="Disordered" evidence="1">
    <location>
        <begin position="1164"/>
        <end position="1223"/>
    </location>
</feature>
<feature type="region of interest" description="Disordered" evidence="1">
    <location>
        <begin position="1010"/>
        <end position="1076"/>
    </location>
</feature>
<dbReference type="InterPro" id="IPR057507">
    <property type="entry name" value="Sha_B-like_N"/>
</dbReference>